<reference evidence="1 2" key="1">
    <citation type="submission" date="2022-05" db="EMBL/GenBank/DDBJ databases">
        <authorList>
            <consortium name="Genoscope - CEA"/>
            <person name="William W."/>
        </authorList>
    </citation>
    <scope>NUCLEOTIDE SEQUENCE [LARGE SCALE GENOMIC DNA]</scope>
</reference>
<keyword evidence="2" id="KW-1185">Reference proteome</keyword>
<dbReference type="EMBL" id="CALNXI010000407">
    <property type="protein sequence ID" value="CAH3026489.1"/>
    <property type="molecule type" value="Genomic_DNA"/>
</dbReference>
<proteinExistence type="predicted"/>
<accession>A0ABN8MA23</accession>
<gene>
    <name evidence="1" type="ORF">PEVE_00029208</name>
</gene>
<name>A0ABN8MA23_9CNID</name>
<evidence type="ECO:0000313" key="2">
    <source>
        <dbReference type="Proteomes" id="UP001159427"/>
    </source>
</evidence>
<comment type="caution">
    <text evidence="1">The sequence shown here is derived from an EMBL/GenBank/DDBJ whole genome shotgun (WGS) entry which is preliminary data.</text>
</comment>
<organism evidence="1 2">
    <name type="scientific">Porites evermanni</name>
    <dbReference type="NCBI Taxonomy" id="104178"/>
    <lineage>
        <taxon>Eukaryota</taxon>
        <taxon>Metazoa</taxon>
        <taxon>Cnidaria</taxon>
        <taxon>Anthozoa</taxon>
        <taxon>Hexacorallia</taxon>
        <taxon>Scleractinia</taxon>
        <taxon>Fungiina</taxon>
        <taxon>Poritidae</taxon>
        <taxon>Porites</taxon>
    </lineage>
</organism>
<dbReference type="Proteomes" id="UP001159427">
    <property type="component" value="Unassembled WGS sequence"/>
</dbReference>
<evidence type="ECO:0000313" key="1">
    <source>
        <dbReference type="EMBL" id="CAH3026489.1"/>
    </source>
</evidence>
<sequence>MARGVFNLLQKEILGRTRYGVEVEEKPGSVKITFFCLRRLCHLFDQFEDCGEFIKQLGEGKGQSKLIVSEDKKGVMTYNEKAECLQAKFHYGYRNSFGIRQH</sequence>
<protein>
    <submittedName>
        <fullName evidence="1">Uncharacterized protein</fullName>
    </submittedName>
</protein>